<sequence>MQKQILLFAVVCCICLHTMAQNCQQLIEKGDSCMKAYNYFCAISHYKQAQMLGDNNTIRMKLASCYYLRTAYKQCADMLKTIPEDSLTHDAMREMYYAQGAMQQTTLQTYWGMTLIDKFPMDGHIVADLMKLFVNQEESNPNMAVLYGERYYKIDSNNVEVNRALGEAYFLNRKYEQCIAIYNKVLSAGDTTYNALYYTAGAYEYLEKLDSAALYFAKAVERNPKIAVGNYRLGVVENQLERYDAAIEHLKTAATLYEPNKTIMFVIYKNMGDAKNKLKQFKEAYLYWGYALAYTDDKELKEKRLELKKQLNL</sequence>
<dbReference type="EMBL" id="UGTP01000001">
    <property type="protein sequence ID" value="SUC11321.1"/>
    <property type="molecule type" value="Genomic_DNA"/>
</dbReference>
<evidence type="ECO:0000313" key="4">
    <source>
        <dbReference type="Proteomes" id="UP000254235"/>
    </source>
</evidence>
<dbReference type="InterPro" id="IPR011990">
    <property type="entry name" value="TPR-like_helical_dom_sf"/>
</dbReference>
<protein>
    <submittedName>
        <fullName evidence="3">Predicted O-linked N-acetylglucosamine transferase, SPINDLY family</fullName>
    </submittedName>
</protein>
<evidence type="ECO:0000256" key="1">
    <source>
        <dbReference type="ARBA" id="ARBA00022737"/>
    </source>
</evidence>
<dbReference type="SMART" id="SM00028">
    <property type="entry name" value="TPR"/>
    <property type="match status" value="5"/>
</dbReference>
<dbReference type="InterPro" id="IPR019734">
    <property type="entry name" value="TPR_rpt"/>
</dbReference>
<evidence type="ECO:0000256" key="2">
    <source>
        <dbReference type="ARBA" id="ARBA00022803"/>
    </source>
</evidence>
<dbReference type="PANTHER" id="PTHR44943">
    <property type="entry name" value="CELLULOSE SYNTHASE OPERON PROTEIN C"/>
    <property type="match status" value="1"/>
</dbReference>
<dbReference type="InterPro" id="IPR051685">
    <property type="entry name" value="Ycf3/AcsC/BcsC/TPR_MFPF"/>
</dbReference>
<gene>
    <name evidence="3" type="ORF">NCTC13043_00164</name>
</gene>
<dbReference type="PROSITE" id="PS50005">
    <property type="entry name" value="TPR"/>
    <property type="match status" value="1"/>
</dbReference>
<dbReference type="SUPFAM" id="SSF48452">
    <property type="entry name" value="TPR-like"/>
    <property type="match status" value="1"/>
</dbReference>
<dbReference type="PANTHER" id="PTHR44943:SF4">
    <property type="entry name" value="TPR REPEAT-CONTAINING PROTEIN MJ0798"/>
    <property type="match status" value="1"/>
</dbReference>
<name>A0A379EY47_9BACT</name>
<dbReference type="Gene3D" id="1.25.40.10">
    <property type="entry name" value="Tetratricopeptide repeat domain"/>
    <property type="match status" value="1"/>
</dbReference>
<dbReference type="Pfam" id="PF13181">
    <property type="entry name" value="TPR_8"/>
    <property type="match status" value="1"/>
</dbReference>
<dbReference type="GO" id="GO:0016740">
    <property type="term" value="F:transferase activity"/>
    <property type="evidence" value="ECO:0007669"/>
    <property type="project" value="UniProtKB-KW"/>
</dbReference>
<dbReference type="AlphaFoldDB" id="A0A379EY47"/>
<accession>A0A379EY47</accession>
<dbReference type="GeneID" id="78569912"/>
<dbReference type="OrthoDB" id="1075870at2"/>
<reference evidence="3 4" key="1">
    <citation type="submission" date="2018-06" db="EMBL/GenBank/DDBJ databases">
        <authorList>
            <consortium name="Pathogen Informatics"/>
            <person name="Doyle S."/>
        </authorList>
    </citation>
    <scope>NUCLEOTIDE SEQUENCE [LARGE SCALE GENOMIC DNA]</scope>
    <source>
        <strain evidence="3 4">NCTC13043</strain>
    </source>
</reference>
<keyword evidence="1" id="KW-0677">Repeat</keyword>
<evidence type="ECO:0000313" key="3">
    <source>
        <dbReference type="EMBL" id="SUC11321.1"/>
    </source>
</evidence>
<dbReference type="Proteomes" id="UP000254235">
    <property type="component" value="Unassembled WGS sequence"/>
</dbReference>
<dbReference type="RefSeq" id="WP_115082688.1">
    <property type="nucleotide sequence ID" value="NZ_CAUSQN010000009.1"/>
</dbReference>
<keyword evidence="3" id="KW-0808">Transferase</keyword>
<proteinExistence type="predicted"/>
<keyword evidence="2" id="KW-0802">TPR repeat</keyword>
<organism evidence="3 4">
    <name type="scientific">Prevotella pallens</name>
    <dbReference type="NCBI Taxonomy" id="60133"/>
    <lineage>
        <taxon>Bacteria</taxon>
        <taxon>Pseudomonadati</taxon>
        <taxon>Bacteroidota</taxon>
        <taxon>Bacteroidia</taxon>
        <taxon>Bacteroidales</taxon>
        <taxon>Prevotellaceae</taxon>
        <taxon>Prevotella</taxon>
    </lineage>
</organism>